<keyword evidence="7" id="KW-0863">Zinc-finger</keyword>
<organism evidence="15 16">
    <name type="scientific">Coffea canephora</name>
    <name type="common">Robusta coffee</name>
    <dbReference type="NCBI Taxonomy" id="49390"/>
    <lineage>
        <taxon>Eukaryota</taxon>
        <taxon>Viridiplantae</taxon>
        <taxon>Streptophyta</taxon>
        <taxon>Embryophyta</taxon>
        <taxon>Tracheophyta</taxon>
        <taxon>Spermatophyta</taxon>
        <taxon>Magnoliopsida</taxon>
        <taxon>eudicotyledons</taxon>
        <taxon>Gunneridae</taxon>
        <taxon>Pentapetalae</taxon>
        <taxon>asterids</taxon>
        <taxon>lamiids</taxon>
        <taxon>Gentianales</taxon>
        <taxon>Rubiaceae</taxon>
        <taxon>Ixoroideae</taxon>
        <taxon>Gardenieae complex</taxon>
        <taxon>Bertiereae - Coffeeae clade</taxon>
        <taxon>Coffeeae</taxon>
        <taxon>Coffea</taxon>
    </lineage>
</organism>
<dbReference type="InParanoid" id="A0A068V8W4"/>
<keyword evidence="9" id="KW-0653">Protein transport</keyword>
<feature type="transmembrane region" description="Helical" evidence="13">
    <location>
        <begin position="20"/>
        <end position="44"/>
    </location>
</feature>
<dbReference type="InterPro" id="IPR017375">
    <property type="entry name" value="PEX12"/>
</dbReference>
<evidence type="ECO:0000313" key="15">
    <source>
        <dbReference type="EMBL" id="CDP16368.1"/>
    </source>
</evidence>
<sequence length="243" mass="27603">MQYIKYFKNIYNKSFLYTLLSYRILSYLLTCFFFAGLSFAYQLLYLLDATGFYSLGLHVLGIHVCRATGQELMDTSSRISKIRSHKRERLRGPPWLKVHFLSSMYAVLDYAQICLVDAVFFFKMMEWWYQSAEERMLLVACICFGSSPTSGLHASAVIVDQTRCAVSETKRDHTLISSDVLIQSEVILGKEKIDAPIIFKGIGHWLNPKNDFVLKVLSASSEADYANLNSKLSSPPSLCRSGI</sequence>
<dbReference type="GO" id="GO:1990429">
    <property type="term" value="C:peroxisomal importomer complex"/>
    <property type="evidence" value="ECO:0007669"/>
    <property type="project" value="TreeGrafter"/>
</dbReference>
<dbReference type="EMBL" id="HG739207">
    <property type="protein sequence ID" value="CDP16368.1"/>
    <property type="molecule type" value="Genomic_DNA"/>
</dbReference>
<evidence type="ECO:0000256" key="4">
    <source>
        <dbReference type="ARBA" id="ARBA00022448"/>
    </source>
</evidence>
<dbReference type="PANTHER" id="PTHR12888:SF0">
    <property type="entry name" value="PEROXISOME ASSEMBLY PROTEIN 12"/>
    <property type="match status" value="1"/>
</dbReference>
<evidence type="ECO:0000313" key="16">
    <source>
        <dbReference type="Proteomes" id="UP000295252"/>
    </source>
</evidence>
<evidence type="ECO:0000256" key="13">
    <source>
        <dbReference type="SAM" id="Phobius"/>
    </source>
</evidence>
<dbReference type="Gramene" id="CDP16368">
    <property type="protein sequence ID" value="CDP16368"/>
    <property type="gene ID" value="GSCOC_T00018203001"/>
</dbReference>
<keyword evidence="8" id="KW-0862">Zinc</keyword>
<comment type="similarity">
    <text evidence="3">Belongs to the pex2/pex10/pex12 family.</text>
</comment>
<comment type="subcellular location">
    <subcellularLocation>
        <location evidence="1">Peroxisome membrane</location>
        <topology evidence="1">Multi-pass membrane protein</topology>
    </subcellularLocation>
</comment>
<comment type="pathway">
    <text evidence="2">Protein modification; protein ubiquitination.</text>
</comment>
<evidence type="ECO:0000256" key="10">
    <source>
        <dbReference type="ARBA" id="ARBA00022989"/>
    </source>
</evidence>
<reference evidence="16" key="1">
    <citation type="journal article" date="2014" name="Science">
        <title>The coffee genome provides insight into the convergent evolution of caffeine biosynthesis.</title>
        <authorList>
            <person name="Denoeud F."/>
            <person name="Carretero-Paulet L."/>
            <person name="Dereeper A."/>
            <person name="Droc G."/>
            <person name="Guyot R."/>
            <person name="Pietrella M."/>
            <person name="Zheng C."/>
            <person name="Alberti A."/>
            <person name="Anthony F."/>
            <person name="Aprea G."/>
            <person name="Aury J.M."/>
            <person name="Bento P."/>
            <person name="Bernard M."/>
            <person name="Bocs S."/>
            <person name="Campa C."/>
            <person name="Cenci A."/>
            <person name="Combes M.C."/>
            <person name="Crouzillat D."/>
            <person name="Da Silva C."/>
            <person name="Daddiego L."/>
            <person name="De Bellis F."/>
            <person name="Dussert S."/>
            <person name="Garsmeur O."/>
            <person name="Gayraud T."/>
            <person name="Guignon V."/>
            <person name="Jahn K."/>
            <person name="Jamilloux V."/>
            <person name="Joet T."/>
            <person name="Labadie K."/>
            <person name="Lan T."/>
            <person name="Leclercq J."/>
            <person name="Lepelley M."/>
            <person name="Leroy T."/>
            <person name="Li L.T."/>
            <person name="Librado P."/>
            <person name="Lopez L."/>
            <person name="Munoz A."/>
            <person name="Noel B."/>
            <person name="Pallavicini A."/>
            <person name="Perrotta G."/>
            <person name="Poncet V."/>
            <person name="Pot D."/>
            <person name="Priyono X."/>
            <person name="Rigoreau M."/>
            <person name="Rouard M."/>
            <person name="Rozas J."/>
            <person name="Tranchant-Dubreuil C."/>
            <person name="VanBuren R."/>
            <person name="Zhang Q."/>
            <person name="Andrade A.C."/>
            <person name="Argout X."/>
            <person name="Bertrand B."/>
            <person name="de Kochko A."/>
            <person name="Graziosi G."/>
            <person name="Henry R.J."/>
            <person name="Jayarama X."/>
            <person name="Ming R."/>
            <person name="Nagai C."/>
            <person name="Rounsley S."/>
            <person name="Sankoff D."/>
            <person name="Giuliano G."/>
            <person name="Albert V.A."/>
            <person name="Wincker P."/>
            <person name="Lashermes P."/>
        </authorList>
    </citation>
    <scope>NUCLEOTIDE SEQUENCE [LARGE SCALE GENOMIC DNA]</scope>
    <source>
        <strain evidence="16">cv. DH200-94</strain>
    </source>
</reference>
<evidence type="ECO:0000256" key="1">
    <source>
        <dbReference type="ARBA" id="ARBA00004585"/>
    </source>
</evidence>
<evidence type="ECO:0000256" key="6">
    <source>
        <dbReference type="ARBA" id="ARBA00022723"/>
    </source>
</evidence>
<proteinExistence type="inferred from homology"/>
<accession>A0A068V8W4</accession>
<evidence type="ECO:0000256" key="11">
    <source>
        <dbReference type="ARBA" id="ARBA00023136"/>
    </source>
</evidence>
<name>A0A068V8W4_COFCA</name>
<evidence type="ECO:0000256" key="8">
    <source>
        <dbReference type="ARBA" id="ARBA00022833"/>
    </source>
</evidence>
<gene>
    <name evidence="15" type="ORF">GSCOC_T00018203001</name>
</gene>
<keyword evidence="11 13" id="KW-0472">Membrane</keyword>
<evidence type="ECO:0000256" key="9">
    <source>
        <dbReference type="ARBA" id="ARBA00022927"/>
    </source>
</evidence>
<dbReference type="GO" id="GO:0006513">
    <property type="term" value="P:protein monoubiquitination"/>
    <property type="evidence" value="ECO:0007669"/>
    <property type="project" value="TreeGrafter"/>
</dbReference>
<keyword evidence="4" id="KW-0813">Transport</keyword>
<keyword evidence="16" id="KW-1185">Reference proteome</keyword>
<evidence type="ECO:0000256" key="3">
    <source>
        <dbReference type="ARBA" id="ARBA00008704"/>
    </source>
</evidence>
<protein>
    <recommendedName>
        <fullName evidence="14">Pex N-terminal domain-containing protein</fullName>
    </recommendedName>
</protein>
<evidence type="ECO:0000259" key="14">
    <source>
        <dbReference type="Pfam" id="PF04757"/>
    </source>
</evidence>
<keyword evidence="5 13" id="KW-0812">Transmembrane</keyword>
<feature type="domain" description="Pex N-terminal" evidence="14">
    <location>
        <begin position="24"/>
        <end position="131"/>
    </location>
</feature>
<feature type="transmembrane region" description="Helical" evidence="13">
    <location>
        <begin position="100"/>
        <end position="122"/>
    </location>
</feature>
<evidence type="ECO:0000256" key="2">
    <source>
        <dbReference type="ARBA" id="ARBA00004906"/>
    </source>
</evidence>
<evidence type="ECO:0000256" key="12">
    <source>
        <dbReference type="ARBA" id="ARBA00023140"/>
    </source>
</evidence>
<dbReference type="GO" id="GO:0008270">
    <property type="term" value="F:zinc ion binding"/>
    <property type="evidence" value="ECO:0007669"/>
    <property type="project" value="UniProtKB-KW"/>
</dbReference>
<evidence type="ECO:0000256" key="7">
    <source>
        <dbReference type="ARBA" id="ARBA00022771"/>
    </source>
</evidence>
<dbReference type="InterPro" id="IPR006845">
    <property type="entry name" value="Pex_N"/>
</dbReference>
<evidence type="ECO:0000256" key="5">
    <source>
        <dbReference type="ARBA" id="ARBA00022692"/>
    </source>
</evidence>
<dbReference type="GO" id="GO:0004842">
    <property type="term" value="F:ubiquitin-protein transferase activity"/>
    <property type="evidence" value="ECO:0007669"/>
    <property type="project" value="TreeGrafter"/>
</dbReference>
<dbReference type="GO" id="GO:0016558">
    <property type="term" value="P:protein import into peroxisome matrix"/>
    <property type="evidence" value="ECO:0007669"/>
    <property type="project" value="InterPro"/>
</dbReference>
<dbReference type="AlphaFoldDB" id="A0A068V8W4"/>
<keyword evidence="6" id="KW-0479">Metal-binding</keyword>
<dbReference type="Pfam" id="PF04757">
    <property type="entry name" value="Pex2_Pex12"/>
    <property type="match status" value="1"/>
</dbReference>
<dbReference type="STRING" id="49390.A0A068V8W4"/>
<dbReference type="PANTHER" id="PTHR12888">
    <property type="entry name" value="PEROXISOME ASSEMBLY PROTEIN 12 PEROXIN-12"/>
    <property type="match status" value="1"/>
</dbReference>
<dbReference type="GO" id="GO:0005778">
    <property type="term" value="C:peroxisomal membrane"/>
    <property type="evidence" value="ECO:0007669"/>
    <property type="project" value="UniProtKB-SubCell"/>
</dbReference>
<dbReference type="Proteomes" id="UP000295252">
    <property type="component" value="Chromosome VII"/>
</dbReference>
<keyword evidence="12" id="KW-0576">Peroxisome</keyword>
<keyword evidence="10 13" id="KW-1133">Transmembrane helix</keyword>